<evidence type="ECO:0000256" key="8">
    <source>
        <dbReference type="RuleBase" id="RU363009"/>
    </source>
</evidence>
<comment type="subunit">
    <text evidence="8">Component of the mitochondrial contact site and cristae organizing system (MICOS) complex.</text>
</comment>
<dbReference type="AlphaFoldDB" id="A0AAW1LZW6"/>
<keyword evidence="6 8" id="KW-0496">Mitochondrion</keyword>
<name>A0AAW1LZW6_POPJA</name>
<evidence type="ECO:0000256" key="2">
    <source>
        <dbReference type="ARBA" id="ARBA00006771"/>
    </source>
</evidence>
<keyword evidence="7" id="KW-0472">Membrane</keyword>
<dbReference type="PANTHER" id="PTHR31816">
    <property type="entry name" value="MICOS COMPLEX SUBUNIT MIC13"/>
    <property type="match status" value="1"/>
</dbReference>
<evidence type="ECO:0000256" key="6">
    <source>
        <dbReference type="ARBA" id="ARBA00023128"/>
    </source>
</evidence>
<dbReference type="Proteomes" id="UP001458880">
    <property type="component" value="Unassembled WGS sequence"/>
</dbReference>
<evidence type="ECO:0000256" key="5">
    <source>
        <dbReference type="ARBA" id="ARBA00022989"/>
    </source>
</evidence>
<gene>
    <name evidence="9" type="ORF">QE152_g9361</name>
</gene>
<sequence length="150" mass="16757">MWLTRSVEIAKTLNSNLVKILFAVKLGLAGGAVYYVADQGVWKDSTETTKLYEKINEGLKPYLQEAKAQIPIEIPELPKSSRISYLTKLYWNQGVLASFRFIGDLPSHAVDWTNKGIAAVKNNEEIKKFCDSFSSAATVAEPQKTEEKSK</sequence>
<evidence type="ECO:0000256" key="1">
    <source>
        <dbReference type="ARBA" id="ARBA00004434"/>
    </source>
</evidence>
<comment type="similarity">
    <text evidence="2 8">Belongs to the MICOS complex subunit Mic13 family.</text>
</comment>
<dbReference type="Pfam" id="PF15884">
    <property type="entry name" value="QIL1"/>
    <property type="match status" value="1"/>
</dbReference>
<dbReference type="PANTHER" id="PTHR31816:SF3">
    <property type="entry name" value="MICOS COMPLEX SUBUNIT MIC13"/>
    <property type="match status" value="1"/>
</dbReference>
<proteinExistence type="inferred from homology"/>
<keyword evidence="10" id="KW-1185">Reference proteome</keyword>
<evidence type="ECO:0000313" key="10">
    <source>
        <dbReference type="Proteomes" id="UP001458880"/>
    </source>
</evidence>
<evidence type="ECO:0000256" key="3">
    <source>
        <dbReference type="ARBA" id="ARBA00022692"/>
    </source>
</evidence>
<accession>A0AAW1LZW6</accession>
<organism evidence="9 10">
    <name type="scientific">Popillia japonica</name>
    <name type="common">Japanese beetle</name>
    <dbReference type="NCBI Taxonomy" id="7064"/>
    <lineage>
        <taxon>Eukaryota</taxon>
        <taxon>Metazoa</taxon>
        <taxon>Ecdysozoa</taxon>
        <taxon>Arthropoda</taxon>
        <taxon>Hexapoda</taxon>
        <taxon>Insecta</taxon>
        <taxon>Pterygota</taxon>
        <taxon>Neoptera</taxon>
        <taxon>Endopterygota</taxon>
        <taxon>Coleoptera</taxon>
        <taxon>Polyphaga</taxon>
        <taxon>Scarabaeiformia</taxon>
        <taxon>Scarabaeidae</taxon>
        <taxon>Rutelinae</taxon>
        <taxon>Popillia</taxon>
    </lineage>
</organism>
<comment type="caution">
    <text evidence="9">The sequence shown here is derived from an EMBL/GenBank/DDBJ whole genome shotgun (WGS) entry which is preliminary data.</text>
</comment>
<dbReference type="GO" id="GO:0044284">
    <property type="term" value="C:mitochondrial crista junction"/>
    <property type="evidence" value="ECO:0007669"/>
    <property type="project" value="TreeGrafter"/>
</dbReference>
<dbReference type="EMBL" id="JASPKY010000079">
    <property type="protein sequence ID" value="KAK9739084.1"/>
    <property type="molecule type" value="Genomic_DNA"/>
</dbReference>
<dbReference type="GO" id="GO:0042407">
    <property type="term" value="P:cristae formation"/>
    <property type="evidence" value="ECO:0007669"/>
    <property type="project" value="TreeGrafter"/>
</dbReference>
<evidence type="ECO:0000256" key="4">
    <source>
        <dbReference type="ARBA" id="ARBA00022792"/>
    </source>
</evidence>
<keyword evidence="4 8" id="KW-0999">Mitochondrion inner membrane</keyword>
<evidence type="ECO:0000313" key="9">
    <source>
        <dbReference type="EMBL" id="KAK9739084.1"/>
    </source>
</evidence>
<keyword evidence="5" id="KW-1133">Transmembrane helix</keyword>
<evidence type="ECO:0000256" key="7">
    <source>
        <dbReference type="ARBA" id="ARBA00023136"/>
    </source>
</evidence>
<dbReference type="InterPro" id="IPR026769">
    <property type="entry name" value="Mic13"/>
</dbReference>
<reference evidence="9 10" key="1">
    <citation type="journal article" date="2024" name="BMC Genomics">
        <title>De novo assembly and annotation of Popillia japonica's genome with initial clues to its potential as an invasive pest.</title>
        <authorList>
            <person name="Cucini C."/>
            <person name="Boschi S."/>
            <person name="Funari R."/>
            <person name="Cardaioli E."/>
            <person name="Iannotti N."/>
            <person name="Marturano G."/>
            <person name="Paoli F."/>
            <person name="Bruttini M."/>
            <person name="Carapelli A."/>
            <person name="Frati F."/>
            <person name="Nardi F."/>
        </authorList>
    </citation>
    <scope>NUCLEOTIDE SEQUENCE [LARGE SCALE GENOMIC DNA]</scope>
    <source>
        <strain evidence="9">DMR45628</strain>
    </source>
</reference>
<comment type="subcellular location">
    <subcellularLocation>
        <location evidence="1 8">Mitochondrion inner membrane</location>
        <topology evidence="1 8">Single-pass membrane protein</topology>
    </subcellularLocation>
</comment>
<keyword evidence="3" id="KW-0812">Transmembrane</keyword>
<comment type="function">
    <text evidence="8">Component of the MICOS complex, a large protein complex of the mitochondrial inner membrane that plays crucial roles in the maintenance of crista junctions, inner membrane architecture, and formation of contact sites to the outer membrane.</text>
</comment>
<protein>
    <recommendedName>
        <fullName evidence="8">MICOS complex subunit MIC13</fullName>
    </recommendedName>
</protein>
<dbReference type="GO" id="GO:0061617">
    <property type="term" value="C:MICOS complex"/>
    <property type="evidence" value="ECO:0007669"/>
    <property type="project" value="UniProtKB-UniRule"/>
</dbReference>